<evidence type="ECO:0000256" key="6">
    <source>
        <dbReference type="ARBA" id="ARBA00022989"/>
    </source>
</evidence>
<evidence type="ECO:0000256" key="9">
    <source>
        <dbReference type="ARBA" id="ARBA00052530"/>
    </source>
</evidence>
<keyword evidence="7 10" id="KW-0443">Lipid metabolism</keyword>
<dbReference type="InterPro" id="IPR013120">
    <property type="entry name" value="FAR_NAD-bd"/>
</dbReference>
<sequence>METVEPVVPLDVELPPQLLLGSGKASLDEFERYRSPLKDFYHGKIVFLTGGTGFLGKLYVEKLIRCGVSEILLLSRAKKGKTPYERLASILESEPIFTTYHSNPEHYHDKIKIIDGDISKNQLSISNDDLSYVVNNANIFFHAAADVRFDESLKESVETNVRGTLEVLKIAAQAKWLDVFVYISTAFSNCTRNTIEEKFYKPQVDPHLLIKLVEMEQDEESFEVLSRKIIEPWPNTYAFTKALAEDLVRQFADKVPVAVIRPSIVTTTSSDPIPGWTDNLYGFNGVVIGAATGALRIFHINNDFRADIIPADIVMNATLAIGWYAKNHPDETNIINCTAADNPVTWGMVRTEQMKWKGKIPFLKSLWIPTYNTTRYYVLSEILKIFYHLIPAVLFDLGLRFNSQKPQIVKLYRKVHKFSEVLCFFTNNEWDFRNEQFHKVLAQMSEEDQRYFPCDAKRIDWKDFLAHNVIGLRMYLMKEKWDNLEQARARYRKQWMAHMVFLAIFYAVMGYMMYKLFLEAGLKEILGSWFV</sequence>
<feature type="domain" description="Thioester reductase (TE)" evidence="12">
    <location>
        <begin position="48"/>
        <end position="318"/>
    </location>
</feature>
<comment type="subcellular location">
    <subcellularLocation>
        <location evidence="1">Membrane</location>
        <topology evidence="1">Multi-pass membrane protein</topology>
    </subcellularLocation>
</comment>
<evidence type="ECO:0000256" key="10">
    <source>
        <dbReference type="RuleBase" id="RU363097"/>
    </source>
</evidence>
<evidence type="ECO:0000259" key="11">
    <source>
        <dbReference type="Pfam" id="PF03015"/>
    </source>
</evidence>
<keyword evidence="10" id="KW-0560">Oxidoreductase</keyword>
<dbReference type="PANTHER" id="PTHR11011:SF60">
    <property type="entry name" value="FATTY ACYL-COA REDUCTASE-RELATED"/>
    <property type="match status" value="1"/>
</dbReference>
<feature type="transmembrane region" description="Helical" evidence="10">
    <location>
        <begin position="495"/>
        <end position="514"/>
    </location>
</feature>
<evidence type="ECO:0000256" key="2">
    <source>
        <dbReference type="ARBA" id="ARBA00005928"/>
    </source>
</evidence>
<name>A0A8D8N3I6_CULPI</name>
<dbReference type="FunFam" id="3.40.50.720:FF:000143">
    <property type="entry name" value="Fatty acyl-CoA reductase"/>
    <property type="match status" value="1"/>
</dbReference>
<evidence type="ECO:0000256" key="8">
    <source>
        <dbReference type="ARBA" id="ARBA00023136"/>
    </source>
</evidence>
<proteinExistence type="inferred from homology"/>
<dbReference type="InterPro" id="IPR033640">
    <property type="entry name" value="FAR_C"/>
</dbReference>
<dbReference type="InterPro" id="IPR036291">
    <property type="entry name" value="NAD(P)-bd_dom_sf"/>
</dbReference>
<dbReference type="Pfam" id="PF07993">
    <property type="entry name" value="NAD_binding_4"/>
    <property type="match status" value="1"/>
</dbReference>
<keyword evidence="3 10" id="KW-0444">Lipid biosynthesis</keyword>
<dbReference type="CDD" id="cd09071">
    <property type="entry name" value="FAR_C"/>
    <property type="match status" value="1"/>
</dbReference>
<keyword evidence="8 10" id="KW-0472">Membrane</keyword>
<keyword evidence="4 10" id="KW-0812">Transmembrane</keyword>
<evidence type="ECO:0000259" key="12">
    <source>
        <dbReference type="Pfam" id="PF07993"/>
    </source>
</evidence>
<dbReference type="EC" id="1.2.1.84" evidence="10"/>
<dbReference type="EMBL" id="HBUE01349774">
    <property type="protein sequence ID" value="CAG6602482.1"/>
    <property type="molecule type" value="Transcribed_RNA"/>
</dbReference>
<keyword evidence="5 10" id="KW-0521">NADP</keyword>
<dbReference type="Pfam" id="PF03015">
    <property type="entry name" value="Sterile"/>
    <property type="match status" value="1"/>
</dbReference>
<protein>
    <recommendedName>
        <fullName evidence="10">Fatty acyl-CoA reductase</fullName>
        <ecNumber evidence="10">1.2.1.84</ecNumber>
    </recommendedName>
</protein>
<evidence type="ECO:0000256" key="1">
    <source>
        <dbReference type="ARBA" id="ARBA00004141"/>
    </source>
</evidence>
<evidence type="ECO:0000256" key="4">
    <source>
        <dbReference type="ARBA" id="ARBA00022692"/>
    </source>
</evidence>
<reference evidence="13" key="1">
    <citation type="submission" date="2021-05" db="EMBL/GenBank/DDBJ databases">
        <authorList>
            <person name="Alioto T."/>
            <person name="Alioto T."/>
            <person name="Gomez Garrido J."/>
        </authorList>
    </citation>
    <scope>NUCLEOTIDE SEQUENCE</scope>
</reference>
<evidence type="ECO:0000256" key="3">
    <source>
        <dbReference type="ARBA" id="ARBA00022516"/>
    </source>
</evidence>
<evidence type="ECO:0000313" key="13">
    <source>
        <dbReference type="EMBL" id="CAG6550195.1"/>
    </source>
</evidence>
<dbReference type="GO" id="GO:0016020">
    <property type="term" value="C:membrane"/>
    <property type="evidence" value="ECO:0007669"/>
    <property type="project" value="UniProtKB-SubCell"/>
</dbReference>
<accession>A0A8D8N3I6</accession>
<keyword evidence="6 10" id="KW-1133">Transmembrane helix</keyword>
<dbReference type="GO" id="GO:0080019">
    <property type="term" value="F:alcohol-forming very long-chain fatty acyl-CoA reductase activity"/>
    <property type="evidence" value="ECO:0007669"/>
    <property type="project" value="InterPro"/>
</dbReference>
<comment type="catalytic activity">
    <reaction evidence="9 10">
        <text>a long-chain fatty acyl-CoA + 2 NADPH + 2 H(+) = a long-chain primary fatty alcohol + 2 NADP(+) + CoA</text>
        <dbReference type="Rhea" id="RHEA:52716"/>
        <dbReference type="ChEBI" id="CHEBI:15378"/>
        <dbReference type="ChEBI" id="CHEBI:57287"/>
        <dbReference type="ChEBI" id="CHEBI:57783"/>
        <dbReference type="ChEBI" id="CHEBI:58349"/>
        <dbReference type="ChEBI" id="CHEBI:77396"/>
        <dbReference type="ChEBI" id="CHEBI:83139"/>
        <dbReference type="EC" id="1.2.1.84"/>
    </reaction>
</comment>
<dbReference type="GO" id="GO:0005777">
    <property type="term" value="C:peroxisome"/>
    <property type="evidence" value="ECO:0007669"/>
    <property type="project" value="TreeGrafter"/>
</dbReference>
<dbReference type="SUPFAM" id="SSF51735">
    <property type="entry name" value="NAD(P)-binding Rossmann-fold domains"/>
    <property type="match status" value="1"/>
</dbReference>
<dbReference type="GO" id="GO:0102965">
    <property type="term" value="F:alcohol-forming long-chain fatty acyl-CoA reductase activity"/>
    <property type="evidence" value="ECO:0007669"/>
    <property type="project" value="UniProtKB-EC"/>
</dbReference>
<organism evidence="13">
    <name type="scientific">Culex pipiens</name>
    <name type="common">House mosquito</name>
    <dbReference type="NCBI Taxonomy" id="7175"/>
    <lineage>
        <taxon>Eukaryota</taxon>
        <taxon>Metazoa</taxon>
        <taxon>Ecdysozoa</taxon>
        <taxon>Arthropoda</taxon>
        <taxon>Hexapoda</taxon>
        <taxon>Insecta</taxon>
        <taxon>Pterygota</taxon>
        <taxon>Neoptera</taxon>
        <taxon>Endopterygota</taxon>
        <taxon>Diptera</taxon>
        <taxon>Nematocera</taxon>
        <taxon>Culicoidea</taxon>
        <taxon>Culicidae</taxon>
        <taxon>Culicinae</taxon>
        <taxon>Culicini</taxon>
        <taxon>Culex</taxon>
        <taxon>Culex</taxon>
    </lineage>
</organism>
<comment type="function">
    <text evidence="10">Catalyzes the reduction of fatty acyl-CoA to fatty alcohols.</text>
</comment>
<feature type="domain" description="Fatty acyl-CoA reductase C-terminal" evidence="11">
    <location>
        <begin position="387"/>
        <end position="479"/>
    </location>
</feature>
<evidence type="ECO:0000256" key="7">
    <source>
        <dbReference type="ARBA" id="ARBA00023098"/>
    </source>
</evidence>
<dbReference type="AlphaFoldDB" id="A0A8D8N3I6"/>
<dbReference type="InterPro" id="IPR026055">
    <property type="entry name" value="FAR"/>
</dbReference>
<dbReference type="CDD" id="cd05236">
    <property type="entry name" value="FAR-N_SDR_e"/>
    <property type="match status" value="1"/>
</dbReference>
<dbReference type="GO" id="GO:0035336">
    <property type="term" value="P:long-chain fatty-acyl-CoA metabolic process"/>
    <property type="evidence" value="ECO:0007669"/>
    <property type="project" value="TreeGrafter"/>
</dbReference>
<evidence type="ECO:0000256" key="5">
    <source>
        <dbReference type="ARBA" id="ARBA00022857"/>
    </source>
</evidence>
<comment type="similarity">
    <text evidence="2 10">Belongs to the fatty acyl-CoA reductase family.</text>
</comment>
<dbReference type="EMBL" id="HBUE01242699">
    <property type="protein sequence ID" value="CAG6550195.1"/>
    <property type="molecule type" value="Transcribed_RNA"/>
</dbReference>
<dbReference type="Gene3D" id="3.40.50.720">
    <property type="entry name" value="NAD(P)-binding Rossmann-like Domain"/>
    <property type="match status" value="1"/>
</dbReference>
<dbReference type="PANTHER" id="PTHR11011">
    <property type="entry name" value="MALE STERILITY PROTEIN 2-RELATED"/>
    <property type="match status" value="1"/>
</dbReference>